<organism evidence="5 7">
    <name type="scientific">Synechococcus phage S-CAM1</name>
    <dbReference type="NCBI Taxonomy" id="754037"/>
    <lineage>
        <taxon>Viruses</taxon>
        <taxon>Duplodnaviria</taxon>
        <taxon>Heunggongvirae</taxon>
        <taxon>Uroviricota</taxon>
        <taxon>Caudoviricetes</taxon>
        <taxon>Pantevenvirales</taxon>
        <taxon>Kyanoviridae</taxon>
        <taxon>Anaposvirus</taxon>
        <taxon>Anaposvirus socalone</taxon>
    </lineage>
</organism>
<evidence type="ECO:0000313" key="2">
    <source>
        <dbReference type="EMBL" id="AOV57552.1"/>
    </source>
</evidence>
<dbReference type="Proteomes" id="UP000241265">
    <property type="component" value="Genome"/>
</dbReference>
<sequence>MTEIEQSMVDEMKELIKDQNEKIRDQDTYIKELQQEMSDMVNKEYDC</sequence>
<gene>
    <name evidence="3" type="ORF">C030809_047</name>
    <name evidence="5" type="ORF">C290910_047</name>
    <name evidence="2" type="ORF">N170310_047</name>
    <name evidence="1" type="ORF">N330309_047</name>
    <name evidence="4" type="ORF">S170810_047</name>
</gene>
<evidence type="ECO:0000313" key="3">
    <source>
        <dbReference type="EMBL" id="AOV57802.1"/>
    </source>
</evidence>
<accession>A0A1D8KI22</accession>
<dbReference type="EMBL" id="KU686196">
    <property type="protein sequence ID" value="AOV58302.1"/>
    <property type="molecule type" value="Genomic_DNA"/>
</dbReference>
<dbReference type="EMBL" id="KU686195">
    <property type="protein sequence ID" value="AOV58052.1"/>
    <property type="molecule type" value="Genomic_DNA"/>
</dbReference>
<evidence type="ECO:0000313" key="1">
    <source>
        <dbReference type="EMBL" id="AOV57302.1"/>
    </source>
</evidence>
<dbReference type="Proteomes" id="UP000241591">
    <property type="component" value="Segment"/>
</dbReference>
<evidence type="ECO:0000313" key="5">
    <source>
        <dbReference type="EMBL" id="AOV58302.1"/>
    </source>
</evidence>
<reference evidence="6 7" key="1">
    <citation type="journal article" date="2016" name="Virology">
        <title>The genomic content and context of auxiliary metabolic genes in marine cyanomyoviruses.</title>
        <authorList>
            <person name="Crummett L.T."/>
            <person name="Puxty R.J."/>
            <person name="Weihe C."/>
            <person name="Marston M.F."/>
            <person name="Martiny J.B."/>
        </authorList>
    </citation>
    <scope>NUCLEOTIDE SEQUENCE [LARGE SCALE GENOMIC DNA]</scope>
    <source>
        <strain evidence="1">0309SB33</strain>
        <strain evidence="2">0310NB17</strain>
        <strain evidence="3">0809CC03</strain>
        <strain evidence="4">0810SB17</strain>
        <strain evidence="5">0910CC29</strain>
    </source>
</reference>
<evidence type="ECO:0000313" key="6">
    <source>
        <dbReference type="Proteomes" id="UP000240287"/>
    </source>
</evidence>
<dbReference type="EMBL" id="KU686194">
    <property type="protein sequence ID" value="AOV57802.1"/>
    <property type="molecule type" value="Genomic_DNA"/>
</dbReference>
<evidence type="ECO:0000313" key="7">
    <source>
        <dbReference type="Proteomes" id="UP000241265"/>
    </source>
</evidence>
<dbReference type="EMBL" id="KU686193">
    <property type="protein sequence ID" value="AOV57552.1"/>
    <property type="molecule type" value="Genomic_DNA"/>
</dbReference>
<protein>
    <submittedName>
        <fullName evidence="5">Uncharacterized protein</fullName>
    </submittedName>
</protein>
<evidence type="ECO:0000313" key="4">
    <source>
        <dbReference type="EMBL" id="AOV58052.1"/>
    </source>
</evidence>
<dbReference type="Proteomes" id="UP000241494">
    <property type="component" value="Segment"/>
</dbReference>
<proteinExistence type="predicted"/>
<dbReference type="Proteomes" id="UP000241610">
    <property type="component" value="Segment"/>
</dbReference>
<dbReference type="Proteomes" id="UP000240287">
    <property type="component" value="Genome"/>
</dbReference>
<dbReference type="EMBL" id="KU686192">
    <property type="protein sequence ID" value="AOV57302.1"/>
    <property type="molecule type" value="Genomic_DNA"/>
</dbReference>
<name>A0A1D8KI22_9CAUD</name>